<dbReference type="eggNOG" id="ENOG502ST2W">
    <property type="taxonomic scope" value="Eukaryota"/>
</dbReference>
<evidence type="ECO:0000313" key="2">
    <source>
        <dbReference type="Proteomes" id="UP000016922"/>
    </source>
</evidence>
<dbReference type="InterPro" id="IPR046670">
    <property type="entry name" value="DUF6540"/>
</dbReference>
<dbReference type="GeneID" id="19465476"/>
<dbReference type="AlphaFoldDB" id="S3D6M4"/>
<dbReference type="Proteomes" id="UP000016922">
    <property type="component" value="Unassembled WGS sequence"/>
</dbReference>
<reference evidence="1 2" key="1">
    <citation type="journal article" date="2013" name="BMC Genomics">
        <title>Genomics-driven discovery of the pneumocandin biosynthetic gene cluster in the fungus Glarea lozoyensis.</title>
        <authorList>
            <person name="Chen L."/>
            <person name="Yue Q."/>
            <person name="Zhang X."/>
            <person name="Xiang M."/>
            <person name="Wang C."/>
            <person name="Li S."/>
            <person name="Che Y."/>
            <person name="Ortiz-Lopez F.J."/>
            <person name="Bills G.F."/>
            <person name="Liu X."/>
            <person name="An Z."/>
        </authorList>
    </citation>
    <scope>NUCLEOTIDE SEQUENCE [LARGE SCALE GENOMIC DNA]</scope>
    <source>
        <strain evidence="2">ATCC 20868 / MF5171</strain>
    </source>
</reference>
<dbReference type="HOGENOM" id="CLU_095741_2_1_1"/>
<organism evidence="1 2">
    <name type="scientific">Glarea lozoyensis (strain ATCC 20868 / MF5171)</name>
    <dbReference type="NCBI Taxonomy" id="1116229"/>
    <lineage>
        <taxon>Eukaryota</taxon>
        <taxon>Fungi</taxon>
        <taxon>Dikarya</taxon>
        <taxon>Ascomycota</taxon>
        <taxon>Pezizomycotina</taxon>
        <taxon>Leotiomycetes</taxon>
        <taxon>Helotiales</taxon>
        <taxon>Helotiaceae</taxon>
        <taxon>Glarea</taxon>
    </lineage>
</organism>
<dbReference type="OrthoDB" id="3016366at2759"/>
<dbReference type="RefSeq" id="XP_008080027.1">
    <property type="nucleotide sequence ID" value="XM_008081836.1"/>
</dbReference>
<dbReference type="OMA" id="WHATNRE"/>
<dbReference type="EMBL" id="KE145358">
    <property type="protein sequence ID" value="EPE33410.1"/>
    <property type="molecule type" value="Genomic_DNA"/>
</dbReference>
<protein>
    <submittedName>
        <fullName evidence="1">Uncharacterized protein</fullName>
    </submittedName>
</protein>
<accession>S3D6M4</accession>
<proteinExistence type="predicted"/>
<name>S3D6M4_GLAL2</name>
<dbReference type="KEGG" id="glz:GLAREA_06423"/>
<gene>
    <name evidence="1" type="ORF">GLAREA_06423</name>
</gene>
<sequence>MSALESNTVYMTLNSRGIRGTFHWGLLVTSAAPKGLYYHATNKAGGWQLEAKPSSNAMNSMSLVLVYKLGDVSSPDQVDQVLRSVPADGSPSLRTGEAFTCRIWLKDAIMALDKNQLLKLAAHIDDIEKKAFAAATRLEPAIEEGLIKAKIVSTGSSSSSSSRW</sequence>
<keyword evidence="2" id="KW-1185">Reference proteome</keyword>
<evidence type="ECO:0000313" key="1">
    <source>
        <dbReference type="EMBL" id="EPE33410.1"/>
    </source>
</evidence>
<dbReference type="Pfam" id="PF20174">
    <property type="entry name" value="DUF6540"/>
    <property type="match status" value="1"/>
</dbReference>